<dbReference type="Gene3D" id="3.40.630.30">
    <property type="match status" value="1"/>
</dbReference>
<dbReference type="EMBL" id="SNZG01000077">
    <property type="protein sequence ID" value="TDR31350.1"/>
    <property type="molecule type" value="Genomic_DNA"/>
</dbReference>
<evidence type="ECO:0000256" key="1">
    <source>
        <dbReference type="ARBA" id="ARBA00022679"/>
    </source>
</evidence>
<dbReference type="EMBL" id="UGNP01000001">
    <property type="protein sequence ID" value="STX11004.1"/>
    <property type="molecule type" value="Genomic_DNA"/>
</dbReference>
<dbReference type="InterPro" id="IPR016181">
    <property type="entry name" value="Acyl_CoA_acyltransferase"/>
</dbReference>
<name>A0A8B4QEG5_9BACL</name>
<dbReference type="RefSeq" id="WP_166636167.1">
    <property type="nucleotide sequence ID" value="NZ_BJUE01000106.1"/>
</dbReference>
<evidence type="ECO:0000259" key="3">
    <source>
        <dbReference type="PROSITE" id="PS51186"/>
    </source>
</evidence>
<keyword evidence="2" id="KW-0012">Acyltransferase</keyword>
<dbReference type="Proteomes" id="UP000254330">
    <property type="component" value="Unassembled WGS sequence"/>
</dbReference>
<evidence type="ECO:0000313" key="6">
    <source>
        <dbReference type="Proteomes" id="UP000254330"/>
    </source>
</evidence>
<feature type="domain" description="N-acetyltransferase" evidence="3">
    <location>
        <begin position="1"/>
        <end position="166"/>
    </location>
</feature>
<evidence type="ECO:0000313" key="7">
    <source>
        <dbReference type="Proteomes" id="UP000294641"/>
    </source>
</evidence>
<keyword evidence="7" id="KW-1185">Reference proteome</keyword>
<dbReference type="InterPro" id="IPR000182">
    <property type="entry name" value="GNAT_dom"/>
</dbReference>
<dbReference type="GO" id="GO:0016747">
    <property type="term" value="F:acyltransferase activity, transferring groups other than amino-acyl groups"/>
    <property type="evidence" value="ECO:0007669"/>
    <property type="project" value="InterPro"/>
</dbReference>
<dbReference type="PANTHER" id="PTHR43420:SF51">
    <property type="entry name" value="PEPTIDYL-LYSINE N-ACETYLTRANSFERASE YIAC"/>
    <property type="match status" value="1"/>
</dbReference>
<gene>
    <name evidence="5" type="ORF">DFR61_1773</name>
    <name evidence="4" type="ORF">NCTC10597_02798</name>
</gene>
<evidence type="ECO:0000256" key="2">
    <source>
        <dbReference type="ARBA" id="ARBA00023315"/>
    </source>
</evidence>
<comment type="caution">
    <text evidence="4">The sequence shown here is derived from an EMBL/GenBank/DDBJ whole genome shotgun (WGS) entry which is preliminary data.</text>
</comment>
<protein>
    <submittedName>
        <fullName evidence="5">Acetyltransferase (GNAT) family protein</fullName>
    </submittedName>
    <submittedName>
        <fullName evidence="4">Putative acetyltransferase YhhY</fullName>
    </submittedName>
</protein>
<sequence>MHIIELTKDYAPLYRELRLQGLQENPTSFGASFEEESELPLSNFEEKILHPHRITFGAFESDELLSILTLEKSNFKKMSHISTLSGMYVHKAFRGQGISKPIMASAIMRAKELKCEQIHLSVNIENKIAKELYTSFGFEIIGMEKEIIKMTNGKYIDEYRMALYFDEWHEV</sequence>
<dbReference type="AlphaFoldDB" id="A0A8B4QEG5"/>
<evidence type="ECO:0000313" key="5">
    <source>
        <dbReference type="EMBL" id="TDR31350.1"/>
    </source>
</evidence>
<dbReference type="CDD" id="cd04301">
    <property type="entry name" value="NAT_SF"/>
    <property type="match status" value="1"/>
</dbReference>
<reference evidence="4 6" key="1">
    <citation type="submission" date="2018-06" db="EMBL/GenBank/DDBJ databases">
        <authorList>
            <consortium name="Pathogen Informatics"/>
            <person name="Doyle S."/>
        </authorList>
    </citation>
    <scope>NUCLEOTIDE SEQUENCE [LARGE SCALE GENOMIC DNA]</scope>
    <source>
        <strain evidence="4 6">NCTC10597</strain>
    </source>
</reference>
<proteinExistence type="predicted"/>
<dbReference type="PROSITE" id="PS51186">
    <property type="entry name" value="GNAT"/>
    <property type="match status" value="1"/>
</dbReference>
<dbReference type="Proteomes" id="UP000294641">
    <property type="component" value="Unassembled WGS sequence"/>
</dbReference>
<keyword evidence="1 4" id="KW-0808">Transferase</keyword>
<evidence type="ECO:0000313" key="4">
    <source>
        <dbReference type="EMBL" id="STX11004.1"/>
    </source>
</evidence>
<dbReference type="InterPro" id="IPR050680">
    <property type="entry name" value="YpeA/RimI_acetyltransf"/>
</dbReference>
<dbReference type="PANTHER" id="PTHR43420">
    <property type="entry name" value="ACETYLTRANSFERASE"/>
    <property type="match status" value="1"/>
</dbReference>
<reference evidence="5 7" key="2">
    <citation type="submission" date="2019-03" db="EMBL/GenBank/DDBJ databases">
        <title>Genomic Encyclopedia of Type Strains, Phase IV (KMG-IV): sequencing the most valuable type-strain genomes for metagenomic binning, comparative biology and taxonomic classification.</title>
        <authorList>
            <person name="Goeker M."/>
        </authorList>
    </citation>
    <scope>NUCLEOTIDE SEQUENCE [LARGE SCALE GENOMIC DNA]</scope>
    <source>
        <strain evidence="5 7">DSM 20580</strain>
    </source>
</reference>
<dbReference type="SUPFAM" id="SSF55729">
    <property type="entry name" value="Acyl-CoA N-acyltransferases (Nat)"/>
    <property type="match status" value="1"/>
</dbReference>
<organism evidence="4 6">
    <name type="scientific">Kurthia zopfii</name>
    <dbReference type="NCBI Taxonomy" id="1650"/>
    <lineage>
        <taxon>Bacteria</taxon>
        <taxon>Bacillati</taxon>
        <taxon>Bacillota</taxon>
        <taxon>Bacilli</taxon>
        <taxon>Bacillales</taxon>
        <taxon>Caryophanaceae</taxon>
        <taxon>Kurthia</taxon>
    </lineage>
</organism>
<accession>A0A8B4QEG5</accession>
<dbReference type="Pfam" id="PF00583">
    <property type="entry name" value="Acetyltransf_1"/>
    <property type="match status" value="1"/>
</dbReference>